<dbReference type="Gene3D" id="2.60.120.10">
    <property type="entry name" value="Jelly Rolls"/>
    <property type="match status" value="1"/>
</dbReference>
<comment type="caution">
    <text evidence="5">The sequence shown here is derived from an EMBL/GenBank/DDBJ whole genome shotgun (WGS) entry which is preliminary data.</text>
</comment>
<evidence type="ECO:0000256" key="3">
    <source>
        <dbReference type="PIRSR" id="PIRSR610300-51"/>
    </source>
</evidence>
<feature type="binding site" evidence="3">
    <location>
        <position position="88"/>
    </location>
    <ligand>
        <name>Fe cation</name>
        <dbReference type="ChEBI" id="CHEBI:24875"/>
        <note>catalytic</note>
    </ligand>
</feature>
<dbReference type="EMBL" id="QGLF01000006">
    <property type="protein sequence ID" value="PWR18268.1"/>
    <property type="molecule type" value="Genomic_DNA"/>
</dbReference>
<dbReference type="CDD" id="cd01534">
    <property type="entry name" value="4RHOD_Repeat_3"/>
    <property type="match status" value="1"/>
</dbReference>
<gene>
    <name evidence="5" type="ORF">DKG75_20065</name>
</gene>
<feature type="domain" description="Rhodanese" evidence="4">
    <location>
        <begin position="330"/>
        <end position="421"/>
    </location>
</feature>
<dbReference type="SUPFAM" id="SSF51182">
    <property type="entry name" value="RmlC-like cupins"/>
    <property type="match status" value="1"/>
</dbReference>
<evidence type="ECO:0000313" key="6">
    <source>
        <dbReference type="Proteomes" id="UP000246077"/>
    </source>
</evidence>
<proteinExistence type="inferred from homology"/>
<feature type="binding site" evidence="3">
    <location>
        <position position="141"/>
    </location>
    <ligand>
        <name>Fe cation</name>
        <dbReference type="ChEBI" id="CHEBI:24875"/>
        <note>catalytic</note>
    </ligand>
</feature>
<feature type="binding site" evidence="3">
    <location>
        <position position="90"/>
    </location>
    <ligand>
        <name>Fe cation</name>
        <dbReference type="ChEBI" id="CHEBI:24875"/>
        <note>catalytic</note>
    </ligand>
</feature>
<keyword evidence="5" id="KW-0808">Transferase</keyword>
<dbReference type="InterPro" id="IPR051126">
    <property type="entry name" value="Thiosulfate_sulfurtransferase"/>
</dbReference>
<feature type="domain" description="Rhodanese" evidence="4">
    <location>
        <begin position="473"/>
        <end position="539"/>
    </location>
</feature>
<organism evidence="5 6">
    <name type="scientific">Zavarzinia compransoris</name>
    <dbReference type="NCBI Taxonomy" id="1264899"/>
    <lineage>
        <taxon>Bacteria</taxon>
        <taxon>Pseudomonadati</taxon>
        <taxon>Pseudomonadota</taxon>
        <taxon>Alphaproteobacteria</taxon>
        <taxon>Rhodospirillales</taxon>
        <taxon>Zavarziniaceae</taxon>
        <taxon>Zavarzinia</taxon>
    </lineage>
</organism>
<dbReference type="Pfam" id="PF00581">
    <property type="entry name" value="Rhodanese"/>
    <property type="match status" value="4"/>
</dbReference>
<dbReference type="GO" id="GO:0004792">
    <property type="term" value="F:thiosulfate-cyanide sulfurtransferase activity"/>
    <property type="evidence" value="ECO:0007669"/>
    <property type="project" value="InterPro"/>
</dbReference>
<evidence type="ECO:0000256" key="2">
    <source>
        <dbReference type="ARBA" id="ARBA00022737"/>
    </source>
</evidence>
<dbReference type="InterPro" id="IPR011051">
    <property type="entry name" value="RmlC_Cupin_sf"/>
</dbReference>
<reference evidence="6" key="1">
    <citation type="submission" date="2018-05" db="EMBL/GenBank/DDBJ databases">
        <title>Zavarzinia sp. HR-AS.</title>
        <authorList>
            <person name="Lee Y."/>
            <person name="Jeon C.O."/>
        </authorList>
    </citation>
    <scope>NUCLEOTIDE SEQUENCE [LARGE SCALE GENOMIC DNA]</scope>
    <source>
        <strain evidence="6">DSM 1231</strain>
    </source>
</reference>
<accession>A0A317DUA0</accession>
<dbReference type="InterPro" id="IPR001763">
    <property type="entry name" value="Rhodanese-like_dom"/>
</dbReference>
<evidence type="ECO:0000256" key="1">
    <source>
        <dbReference type="ARBA" id="ARBA00006622"/>
    </source>
</evidence>
<dbReference type="SUPFAM" id="SSF52821">
    <property type="entry name" value="Rhodanese/Cell cycle control phosphatase"/>
    <property type="match status" value="4"/>
</dbReference>
<dbReference type="PROSITE" id="PS50206">
    <property type="entry name" value="RHODANESE_3"/>
    <property type="match status" value="4"/>
</dbReference>
<dbReference type="AlphaFoldDB" id="A0A317DUA0"/>
<dbReference type="InterPro" id="IPR001307">
    <property type="entry name" value="Thiosulphate_STrfase_CS"/>
</dbReference>
<keyword evidence="3" id="KW-0479">Metal-binding</keyword>
<dbReference type="InterPro" id="IPR014710">
    <property type="entry name" value="RmlC-like_jellyroll"/>
</dbReference>
<keyword evidence="3" id="KW-0408">Iron</keyword>
<evidence type="ECO:0000313" key="5">
    <source>
        <dbReference type="EMBL" id="PWR18268.1"/>
    </source>
</evidence>
<evidence type="ECO:0000259" key="4">
    <source>
        <dbReference type="PROSITE" id="PS50206"/>
    </source>
</evidence>
<feature type="domain" description="Rhodanese" evidence="4">
    <location>
        <begin position="576"/>
        <end position="662"/>
    </location>
</feature>
<dbReference type="PANTHER" id="PTHR43855:SF1">
    <property type="entry name" value="THIOSULFATE SULFURTRANSFERASE"/>
    <property type="match status" value="1"/>
</dbReference>
<protein>
    <submittedName>
        <fullName evidence="5">Sulfurtransferase</fullName>
    </submittedName>
</protein>
<dbReference type="PANTHER" id="PTHR43855">
    <property type="entry name" value="THIOSULFATE SULFURTRANSFERASE"/>
    <property type="match status" value="1"/>
</dbReference>
<dbReference type="SMART" id="SM00450">
    <property type="entry name" value="RHOD"/>
    <property type="match status" value="4"/>
</dbReference>
<dbReference type="Pfam" id="PF05995">
    <property type="entry name" value="CDO_I"/>
    <property type="match status" value="1"/>
</dbReference>
<dbReference type="CDD" id="cd10548">
    <property type="entry name" value="cupin_CDO"/>
    <property type="match status" value="1"/>
</dbReference>
<dbReference type="OrthoDB" id="9789585at2"/>
<dbReference type="Proteomes" id="UP000246077">
    <property type="component" value="Unassembled WGS sequence"/>
</dbReference>
<dbReference type="PROSITE" id="PS00380">
    <property type="entry name" value="RHODANESE_1"/>
    <property type="match status" value="1"/>
</dbReference>
<dbReference type="InterPro" id="IPR036873">
    <property type="entry name" value="Rhodanese-like_dom_sf"/>
</dbReference>
<comment type="similarity">
    <text evidence="1">Belongs to the cysteine dioxygenase family.</text>
</comment>
<dbReference type="Gene3D" id="1.20.5.440">
    <property type="entry name" value="ATP synthase delta/epsilon subunit, C-terminal domain"/>
    <property type="match status" value="1"/>
</dbReference>
<dbReference type="GO" id="GO:0005506">
    <property type="term" value="F:iron ion binding"/>
    <property type="evidence" value="ECO:0007669"/>
    <property type="project" value="InterPro"/>
</dbReference>
<keyword evidence="6" id="KW-1185">Reference proteome</keyword>
<feature type="domain" description="Rhodanese" evidence="4">
    <location>
        <begin position="210"/>
        <end position="297"/>
    </location>
</feature>
<keyword evidence="2" id="KW-0677">Repeat</keyword>
<sequence length="714" mass="76870">MTTTIPPRLKQFIEAFTPLARRGLDEDRAIREGGPLLRELIARDDWLPDAFARPDPLRYRQFLLYRDPDGLFSIVSFVWGPGQSTPIHDHTVWGLIGMLRGTEISESFAIDPNGVPVPGNAATRLTPGTVEAVGPETGDIHRVSNAHDDRVSVSIHVYGADIGAVRRWVYPPEGGRKLFVSGYSNDGETRPFTLDATPHEVRQTLSAGLEIALLDLREEGPFAEAHPLFAASLPLSRLELEIFDRVPRRETPIVVYDADGSLAPVAIERLAALGYGNVRALAGGLDGWRAAGGEIFRDVNVPSKAFGELVESRVHTPSLPAPEVKALLDAGKDVVILDSRRFEEYSTMSIPTGISVPGAELVLRAASLAPDPATTVIVNCAGRTRSLIGAQSLVNAGLPNPVYALRNGTIGWTLAGFTLDRGQQRRFPEVDEAAKAEARAAARAVAYRAGVRWIDRTGLDLAGLDRGRTLYRLDVRTPEEYRAGHLPGFLSAPGGQLVQETDHWAPVRGARLVLFDTEGVRADMTASWLAQLGWDVAVLGPVPPADLTETGDRRPLRPPPPAVAALPPATLRARLEAGGVTLIDLAPSPAFRRGHIPGAQFLIRARAGLDLPGRLAGEIVLTSPDGDLARFAAAEIAAAGATVTVLDGGTAAWIAAGLPLESGAEPALSPFDDVYRRPYEGTDNPVEAMQAYLDWEFGLVEQLRRDGTHGFYVI</sequence>
<dbReference type="GO" id="GO:0016702">
    <property type="term" value="F:oxidoreductase activity, acting on single donors with incorporation of molecular oxygen, incorporation of two atoms of oxygen"/>
    <property type="evidence" value="ECO:0007669"/>
    <property type="project" value="InterPro"/>
</dbReference>
<dbReference type="Gene3D" id="3.40.250.10">
    <property type="entry name" value="Rhodanese-like domain"/>
    <property type="match status" value="4"/>
</dbReference>
<dbReference type="RefSeq" id="WP_109922975.1">
    <property type="nucleotide sequence ID" value="NZ_QGLF01000006.1"/>
</dbReference>
<name>A0A317DUA0_9PROT</name>
<dbReference type="InterPro" id="IPR010300">
    <property type="entry name" value="CDO_1"/>
</dbReference>